<name>A0A381Y4L2_9ZZZZ</name>
<dbReference type="Pfam" id="PF01699">
    <property type="entry name" value="Na_Ca_ex"/>
    <property type="match status" value="2"/>
</dbReference>
<dbReference type="InterPro" id="IPR004481">
    <property type="entry name" value="K/Na/Ca-exchanger"/>
</dbReference>
<feature type="domain" description="Sodium/calcium exchanger membrane region" evidence="6">
    <location>
        <begin position="4"/>
        <end position="144"/>
    </location>
</feature>
<evidence type="ECO:0000256" key="4">
    <source>
        <dbReference type="ARBA" id="ARBA00023136"/>
    </source>
</evidence>
<evidence type="ECO:0000256" key="1">
    <source>
        <dbReference type="ARBA" id="ARBA00004141"/>
    </source>
</evidence>
<dbReference type="GO" id="GO:0005262">
    <property type="term" value="F:calcium channel activity"/>
    <property type="evidence" value="ECO:0007669"/>
    <property type="project" value="TreeGrafter"/>
</dbReference>
<dbReference type="AlphaFoldDB" id="A0A381Y4L2"/>
<feature type="transmembrane region" description="Helical" evidence="5">
    <location>
        <begin position="160"/>
        <end position="183"/>
    </location>
</feature>
<dbReference type="InterPro" id="IPR004837">
    <property type="entry name" value="NaCa_Exmemb"/>
</dbReference>
<accession>A0A381Y4L2</accession>
<dbReference type="GO" id="GO:0008273">
    <property type="term" value="F:calcium, potassium:sodium antiporter activity"/>
    <property type="evidence" value="ECO:0007669"/>
    <property type="project" value="TreeGrafter"/>
</dbReference>
<evidence type="ECO:0000256" key="3">
    <source>
        <dbReference type="ARBA" id="ARBA00022989"/>
    </source>
</evidence>
<feature type="transmembrane region" description="Helical" evidence="5">
    <location>
        <begin position="129"/>
        <end position="148"/>
    </location>
</feature>
<dbReference type="Gene3D" id="6.10.280.80">
    <property type="entry name" value="NCX, peripheral helical region"/>
    <property type="match status" value="1"/>
</dbReference>
<dbReference type="Gene3D" id="1.20.1420.30">
    <property type="entry name" value="NCX, central ion-binding region"/>
    <property type="match status" value="1"/>
</dbReference>
<proteinExistence type="predicted"/>
<dbReference type="NCBIfam" id="TIGR00367">
    <property type="entry name" value="calcium/sodium antiporter"/>
    <property type="match status" value="1"/>
</dbReference>
<dbReference type="GO" id="GO:0006874">
    <property type="term" value="P:intracellular calcium ion homeostasis"/>
    <property type="evidence" value="ECO:0007669"/>
    <property type="project" value="TreeGrafter"/>
</dbReference>
<gene>
    <name evidence="7" type="ORF">METZ01_LOCUS124247</name>
</gene>
<dbReference type="EMBL" id="UINC01017273">
    <property type="protein sequence ID" value="SVA71393.1"/>
    <property type="molecule type" value="Genomic_DNA"/>
</dbReference>
<dbReference type="InterPro" id="IPR044880">
    <property type="entry name" value="NCX_ion-bd_dom_sf"/>
</dbReference>
<feature type="domain" description="Sodium/calcium exchanger membrane region" evidence="6">
    <location>
        <begin position="165"/>
        <end position="305"/>
    </location>
</feature>
<keyword evidence="2 5" id="KW-0812">Transmembrane</keyword>
<dbReference type="PANTHER" id="PTHR10846">
    <property type="entry name" value="SODIUM/POTASSIUM/CALCIUM EXCHANGER"/>
    <property type="match status" value="1"/>
</dbReference>
<evidence type="ECO:0000313" key="7">
    <source>
        <dbReference type="EMBL" id="SVA71393.1"/>
    </source>
</evidence>
<feature type="transmembrane region" description="Helical" evidence="5">
    <location>
        <begin position="105"/>
        <end position="122"/>
    </location>
</feature>
<organism evidence="7">
    <name type="scientific">marine metagenome</name>
    <dbReference type="NCBI Taxonomy" id="408172"/>
    <lineage>
        <taxon>unclassified sequences</taxon>
        <taxon>metagenomes</taxon>
        <taxon>ecological metagenomes</taxon>
    </lineage>
</organism>
<evidence type="ECO:0000256" key="5">
    <source>
        <dbReference type="SAM" id="Phobius"/>
    </source>
</evidence>
<feature type="transmembrane region" description="Helical" evidence="5">
    <location>
        <begin position="190"/>
        <end position="208"/>
    </location>
</feature>
<feature type="transmembrane region" description="Helical" evidence="5">
    <location>
        <begin position="261"/>
        <end position="282"/>
    </location>
</feature>
<feature type="transmembrane region" description="Helical" evidence="5">
    <location>
        <begin position="74"/>
        <end position="99"/>
    </location>
</feature>
<dbReference type="GO" id="GO:0005886">
    <property type="term" value="C:plasma membrane"/>
    <property type="evidence" value="ECO:0007669"/>
    <property type="project" value="TreeGrafter"/>
</dbReference>
<evidence type="ECO:0000256" key="2">
    <source>
        <dbReference type="ARBA" id="ARBA00022692"/>
    </source>
</evidence>
<feature type="transmembrane region" description="Helical" evidence="5">
    <location>
        <begin position="288"/>
        <end position="305"/>
    </location>
</feature>
<keyword evidence="3 5" id="KW-1133">Transmembrane helix</keyword>
<protein>
    <recommendedName>
        <fullName evidence="6">Sodium/calcium exchanger membrane region domain-containing protein</fullName>
    </recommendedName>
</protein>
<dbReference type="PANTHER" id="PTHR10846:SF8">
    <property type="entry name" value="INNER MEMBRANE PROTEIN YRBG"/>
    <property type="match status" value="1"/>
</dbReference>
<feature type="transmembrane region" description="Helical" evidence="5">
    <location>
        <begin position="35"/>
        <end position="62"/>
    </location>
</feature>
<feature type="transmembrane region" description="Helical" evidence="5">
    <location>
        <begin position="228"/>
        <end position="249"/>
    </location>
</feature>
<reference evidence="7" key="1">
    <citation type="submission" date="2018-05" db="EMBL/GenBank/DDBJ databases">
        <authorList>
            <person name="Lanie J.A."/>
            <person name="Ng W.-L."/>
            <person name="Kazmierczak K.M."/>
            <person name="Andrzejewski T.M."/>
            <person name="Davidsen T.M."/>
            <person name="Wayne K.J."/>
            <person name="Tettelin H."/>
            <person name="Glass J.I."/>
            <person name="Rusch D."/>
            <person name="Podicherti R."/>
            <person name="Tsui H.-C.T."/>
            <person name="Winkler M.E."/>
        </authorList>
    </citation>
    <scope>NUCLEOTIDE SEQUENCE</scope>
</reference>
<keyword evidence="4 5" id="KW-0472">Membrane</keyword>
<evidence type="ECO:0000259" key="6">
    <source>
        <dbReference type="Pfam" id="PF01699"/>
    </source>
</evidence>
<comment type="subcellular location">
    <subcellularLocation>
        <location evidence="1">Membrane</location>
        <topology evidence="1">Multi-pass membrane protein</topology>
    </subcellularLocation>
</comment>
<sequence length="306" mass="33047">MLNSIFSLLIGSTLLYFGAECIVKGGVSVAKRFGISTLVVGLTVVAFGTSLPELVVSIIAAIENSSTLAIGNVVGSNIANIGLALALSSLIFPITINYLPIKRDLWIYLFACLLFILFVFDGRLSRFEGLFLFIGLVFYIIICIHNPLNDEYEPQDHLDYSLVKAITYIIAGILSLAFGANLFVDGAVYLARYLGVSEIVIGMSIVALGTSLPELATSAMAAFRKESAISVGNIVGSNIFNILSVLGITSLITPLDSPKEILYFELPVMVLFGLAIIVIAKLPQPINRAYSTVLLLGYLLFIYLLF</sequence>